<dbReference type="Proteomes" id="UP000191200">
    <property type="component" value="Chromosome"/>
</dbReference>
<dbReference type="EMBL" id="CP017267">
    <property type="protein sequence ID" value="APB31642.1"/>
    <property type="molecule type" value="Genomic_DNA"/>
</dbReference>
<evidence type="ECO:0000313" key="1">
    <source>
        <dbReference type="EMBL" id="APB31642.1"/>
    </source>
</evidence>
<dbReference type="Gene3D" id="3.40.50.720">
    <property type="entry name" value="NAD(P)-binding Rossmann-like Domain"/>
    <property type="match status" value="2"/>
</dbReference>
<name>A0A1J0A6V3_9ENTE</name>
<dbReference type="SUPFAM" id="SSF52283">
    <property type="entry name" value="Formate/glycerate dehydrogenase catalytic domain-like"/>
    <property type="match status" value="1"/>
</dbReference>
<evidence type="ECO:0000313" key="2">
    <source>
        <dbReference type="Proteomes" id="UP000191200"/>
    </source>
</evidence>
<protein>
    <submittedName>
        <fullName evidence="1">Uncharacterized protein</fullName>
    </submittedName>
</protein>
<keyword evidence="2" id="KW-1185">Reference proteome</keyword>
<organism evidence="1 2">
    <name type="scientific">Vagococcus teuberi</name>
    <dbReference type="NCBI Taxonomy" id="519472"/>
    <lineage>
        <taxon>Bacteria</taxon>
        <taxon>Bacillati</taxon>
        <taxon>Bacillota</taxon>
        <taxon>Bacilli</taxon>
        <taxon>Lactobacillales</taxon>
        <taxon>Enterococcaceae</taxon>
        <taxon>Vagococcus</taxon>
    </lineage>
</organism>
<dbReference type="AlphaFoldDB" id="A0A1J0A6V3"/>
<dbReference type="KEGG" id="vte:BHY08_07275"/>
<sequence length="72" mass="8087">MSAGVNYLPLDKLERNSITVTTTSGIHGRQMTESVLGMLFSYTRNIRQSILNQEKREWGITEKGTDLVGKKS</sequence>
<reference evidence="1 2" key="1">
    <citation type="submission" date="2016-09" db="EMBL/GenBank/DDBJ databases">
        <title>Vagococcus teuberi sp. nov., isolated from the Malian artisanal sour milk fene.</title>
        <authorList>
            <person name="Wullschleger S."/>
            <person name="Seifert C."/>
            <person name="Baumgartner S."/>
            <person name="Lacroix C."/>
            <person name="Bonfoh B."/>
            <person name="Stevens M.J."/>
            <person name="Meile L."/>
        </authorList>
    </citation>
    <scope>NUCLEOTIDE SEQUENCE [LARGE SCALE GENOMIC DNA]</scope>
    <source>
        <strain evidence="1 2">DSM 21459</strain>
    </source>
</reference>
<dbReference type="STRING" id="519472.BHY08_07275"/>
<accession>A0A1J0A6V3</accession>
<proteinExistence type="predicted"/>
<gene>
    <name evidence="1" type="ORF">BHY08_07275</name>
</gene>